<comment type="caution">
    <text evidence="2">The sequence shown here is derived from an EMBL/GenBank/DDBJ whole genome shotgun (WGS) entry which is preliminary data.</text>
</comment>
<accession>A0A1F5KIN8</accession>
<keyword evidence="1" id="KW-0732">Signal</keyword>
<feature type="chain" id="PRO_5009519118" evidence="1">
    <location>
        <begin position="39"/>
        <end position="134"/>
    </location>
</feature>
<dbReference type="Proteomes" id="UP000177328">
    <property type="component" value="Unassembled WGS sequence"/>
</dbReference>
<proteinExistence type="predicted"/>
<name>A0A1F5KIN8_9BACT</name>
<dbReference type="EMBL" id="MFDD01000006">
    <property type="protein sequence ID" value="OGE40709.1"/>
    <property type="molecule type" value="Genomic_DNA"/>
</dbReference>
<evidence type="ECO:0000256" key="1">
    <source>
        <dbReference type="SAM" id="SignalP"/>
    </source>
</evidence>
<gene>
    <name evidence="2" type="ORF">A3D25_05540</name>
</gene>
<organism evidence="2 3">
    <name type="scientific">Candidatus Daviesbacteria bacterium RIFCSPHIGHO2_02_FULL_43_12</name>
    <dbReference type="NCBI Taxonomy" id="1797776"/>
    <lineage>
        <taxon>Bacteria</taxon>
        <taxon>Candidatus Daviesiibacteriota</taxon>
    </lineage>
</organism>
<sequence length="134" mass="14271">MRSELSRRVETVRKAAARAGILALAVLPLALLPTGAAAQEAVTPAKSCVKDALVRIESLGDGWHNVHSRGDCSEYYGGVWRTNRAGGEVVAIRTGRLPDGTVCRYNVHQAGEMYAGGLWGDPKCNGKGVNALQR</sequence>
<evidence type="ECO:0000313" key="3">
    <source>
        <dbReference type="Proteomes" id="UP000177328"/>
    </source>
</evidence>
<evidence type="ECO:0000313" key="2">
    <source>
        <dbReference type="EMBL" id="OGE40709.1"/>
    </source>
</evidence>
<protein>
    <submittedName>
        <fullName evidence="2">Uncharacterized protein</fullName>
    </submittedName>
</protein>
<reference evidence="2 3" key="1">
    <citation type="journal article" date="2016" name="Nat. Commun.">
        <title>Thousands of microbial genomes shed light on interconnected biogeochemical processes in an aquifer system.</title>
        <authorList>
            <person name="Anantharaman K."/>
            <person name="Brown C.T."/>
            <person name="Hug L.A."/>
            <person name="Sharon I."/>
            <person name="Castelle C.J."/>
            <person name="Probst A.J."/>
            <person name="Thomas B.C."/>
            <person name="Singh A."/>
            <person name="Wilkins M.J."/>
            <person name="Karaoz U."/>
            <person name="Brodie E.L."/>
            <person name="Williams K.H."/>
            <person name="Hubbard S.S."/>
            <person name="Banfield J.F."/>
        </authorList>
    </citation>
    <scope>NUCLEOTIDE SEQUENCE [LARGE SCALE GENOMIC DNA]</scope>
</reference>
<dbReference type="AlphaFoldDB" id="A0A1F5KIN8"/>
<feature type="signal peptide" evidence="1">
    <location>
        <begin position="1"/>
        <end position="38"/>
    </location>
</feature>